<accession>A0A5B7B014</accession>
<keyword evidence="4" id="KW-0808">Transferase</keyword>
<dbReference type="InterPro" id="IPR012337">
    <property type="entry name" value="RNaseH-like_sf"/>
</dbReference>
<feature type="domain" description="TTF-type" evidence="3">
    <location>
        <begin position="87"/>
        <end position="181"/>
    </location>
</feature>
<feature type="transmembrane region" description="Helical" evidence="2">
    <location>
        <begin position="710"/>
        <end position="732"/>
    </location>
</feature>
<sequence length="790" mass="90095">MEKFLKRKSTISQDSSPTQESRSGDHSQQSSKQSRVDLKDLPADPGLRQKISYYHPNDQDEIRRAYLQKGPCQPYHHKFSQRNIGGVMRRFNPFWFEKYGNWLEYSIEKDAAFCLCCYLFTSDIGKQAGSDSFVSGGFTAWNKKERLEVHVGGPNSAHNQAWNKCQDLMKQKQHIQVALCKQPEQARSEYRTILTASIDCIRFLLRQGLSFHGHDETEDSSNRGNFLELLQFLADHNETISNVVLRNPLKNLKFVTPDIQKDIVNAAANETTNAIIEDLGDDLFAILVDESCDVSSKEQMTVVLRYVDKRGIVLERFLGIVHVIDTTALSRKATIESLFSKHGLSSSRIRGQSYDGASNMQGEFNGLKTLIMKENELAFYIHCFAHQLQLTLIIVAKNHVDIAWFFNLVSTLLNVVGASCKCQDILQEKQAAKVVEALSNGELQSGRELNQETSLKRAADTRWGSHYGTLLNLAVIFSSVIDVLEFIEEDGLDSEQRAEACVLMDSLQSFDFAFNLHLMKTVLGITNELSLALQRKDQDIVNAMTLVEVSKQQLQMMRDKGWEPLLNEVSSFCNKHGISIPNIDDIFVVGGRSRHKAPQITNLHHYRVELFYTVVDMQLQELNNRFNEVNTELLICVACLNPSDSFSAFNKQRLVRFAQFYPCEFSAVDLLALENQLENYIIDMRSNKEFCEVKGISDLARKLVETKKNIVYPLIYLLLKLALILPVATATVEREFSVMKLIKNRLCDRMGDQLMNDCLVTYIEKDVFDGISNDAIIQRFQNMKNRREEF</sequence>
<keyword evidence="2" id="KW-0472">Membrane</keyword>
<dbReference type="InterPro" id="IPR055298">
    <property type="entry name" value="AtLOH3-like"/>
</dbReference>
<dbReference type="GO" id="GO:0004674">
    <property type="term" value="F:protein serine/threonine kinase activity"/>
    <property type="evidence" value="ECO:0007669"/>
    <property type="project" value="UniProtKB-EC"/>
</dbReference>
<gene>
    <name evidence="4" type="ORF">Din_030809</name>
</gene>
<dbReference type="EMBL" id="GHES01030809">
    <property type="protein sequence ID" value="MPA61368.1"/>
    <property type="molecule type" value="Transcribed_RNA"/>
</dbReference>
<protein>
    <submittedName>
        <fullName evidence="4">Putative zinc finger MYM-type protein 1-like</fullName>
        <ecNumber evidence="4">2.7.11.1</ecNumber>
    </submittedName>
</protein>
<evidence type="ECO:0000259" key="3">
    <source>
        <dbReference type="SMART" id="SM00597"/>
    </source>
</evidence>
<evidence type="ECO:0000256" key="1">
    <source>
        <dbReference type="SAM" id="MobiDB-lite"/>
    </source>
</evidence>
<feature type="compositionally biased region" description="Polar residues" evidence="1">
    <location>
        <begin position="10"/>
        <end position="33"/>
    </location>
</feature>
<keyword evidence="2" id="KW-0812">Transmembrane</keyword>
<organism evidence="4">
    <name type="scientific">Davidia involucrata</name>
    <name type="common">Dove tree</name>
    <dbReference type="NCBI Taxonomy" id="16924"/>
    <lineage>
        <taxon>Eukaryota</taxon>
        <taxon>Viridiplantae</taxon>
        <taxon>Streptophyta</taxon>
        <taxon>Embryophyta</taxon>
        <taxon>Tracheophyta</taxon>
        <taxon>Spermatophyta</taxon>
        <taxon>Magnoliopsida</taxon>
        <taxon>eudicotyledons</taxon>
        <taxon>Gunneridae</taxon>
        <taxon>Pentapetalae</taxon>
        <taxon>asterids</taxon>
        <taxon>Cornales</taxon>
        <taxon>Nyssaceae</taxon>
        <taxon>Davidia</taxon>
    </lineage>
</organism>
<dbReference type="PANTHER" id="PTHR11697:SF230">
    <property type="entry name" value="ZINC FINGER, MYM DOMAIN CONTAINING 1"/>
    <property type="match status" value="1"/>
</dbReference>
<proteinExistence type="predicted"/>
<dbReference type="SUPFAM" id="SSF53098">
    <property type="entry name" value="Ribonuclease H-like"/>
    <property type="match status" value="1"/>
</dbReference>
<dbReference type="SMART" id="SM00597">
    <property type="entry name" value="ZnF_TTF"/>
    <property type="match status" value="1"/>
</dbReference>
<feature type="region of interest" description="Disordered" evidence="1">
    <location>
        <begin position="1"/>
        <end position="50"/>
    </location>
</feature>
<evidence type="ECO:0000313" key="4">
    <source>
        <dbReference type="EMBL" id="MPA61368.1"/>
    </source>
</evidence>
<dbReference type="EC" id="2.7.11.1" evidence="4"/>
<dbReference type="InterPro" id="IPR006580">
    <property type="entry name" value="Znf_TTF"/>
</dbReference>
<keyword evidence="2" id="KW-1133">Transmembrane helix</keyword>
<dbReference type="AlphaFoldDB" id="A0A5B7B014"/>
<dbReference type="PANTHER" id="PTHR11697">
    <property type="entry name" value="GENERAL TRANSCRIPTION FACTOR 2-RELATED ZINC FINGER PROTEIN"/>
    <property type="match status" value="1"/>
</dbReference>
<reference evidence="4" key="1">
    <citation type="submission" date="2019-08" db="EMBL/GenBank/DDBJ databases">
        <title>Reference gene set and small RNA set construction with multiple tissues from Davidia involucrata Baill.</title>
        <authorList>
            <person name="Yang H."/>
            <person name="Zhou C."/>
            <person name="Li G."/>
            <person name="Wang J."/>
            <person name="Gao P."/>
            <person name="Wang M."/>
            <person name="Wang R."/>
            <person name="Zhao Y."/>
        </authorList>
    </citation>
    <scope>NUCLEOTIDE SEQUENCE</scope>
    <source>
        <tissue evidence="4">Mixed with DoveR01_LX</tissue>
    </source>
</reference>
<dbReference type="Pfam" id="PF14291">
    <property type="entry name" value="DUF4371"/>
    <property type="match status" value="1"/>
</dbReference>
<name>A0A5B7B014_DAVIN</name>
<evidence type="ECO:0000256" key="2">
    <source>
        <dbReference type="SAM" id="Phobius"/>
    </source>
</evidence>
<dbReference type="InterPro" id="IPR025398">
    <property type="entry name" value="DUF4371"/>
</dbReference>